<keyword evidence="1" id="KW-0732">Signal</keyword>
<dbReference type="EMBL" id="DSUT01000187">
    <property type="protein sequence ID" value="HGK29055.1"/>
    <property type="molecule type" value="Genomic_DNA"/>
</dbReference>
<evidence type="ECO:0000256" key="1">
    <source>
        <dbReference type="SAM" id="SignalP"/>
    </source>
</evidence>
<reference evidence="2" key="1">
    <citation type="journal article" date="2020" name="mSystems">
        <title>Genome- and Community-Level Interaction Insights into Carbon Utilization and Element Cycling Functions of Hydrothermarchaeota in Hydrothermal Sediment.</title>
        <authorList>
            <person name="Zhou Z."/>
            <person name="Liu Y."/>
            <person name="Xu W."/>
            <person name="Pan J."/>
            <person name="Luo Z.H."/>
            <person name="Li M."/>
        </authorList>
    </citation>
    <scope>NUCLEOTIDE SEQUENCE [LARGE SCALE GENOMIC DNA]</scope>
    <source>
        <strain evidence="2">SpSt-488</strain>
    </source>
</reference>
<evidence type="ECO:0000313" key="2">
    <source>
        <dbReference type="EMBL" id="HGK29055.1"/>
    </source>
</evidence>
<feature type="chain" id="PRO_5028217993" description="DUF4440 domain-containing protein" evidence="1">
    <location>
        <begin position="22"/>
        <end position="267"/>
    </location>
</feature>
<sequence length="267" mass="30818">MRCRYCLPLFLALGLAAGALRNRPDYTLGLQAQRFARALVDGQSRDIYRLFVPAFREEISFARFDSALNAWRQNRQIRRVRNRVIDVRGLGGHASTYIYFGSNRDYDYVYQSWVNAGEGWQLAWLSNILDQTFQYGRSDTHELRSATSAALNWVLSDAGIRRVHRRLVLPDTVIIVTSGRQEEGDLPVAGRPLVWLTEEELARLRLLPAPFYCELGLVRLFGPVAVATVDFVPVREGQPPLDRRRGIQLYMRREDEQWRFDSVGKVW</sequence>
<proteinExistence type="predicted"/>
<evidence type="ECO:0008006" key="3">
    <source>
        <dbReference type="Google" id="ProtNLM"/>
    </source>
</evidence>
<organism evidence="2">
    <name type="scientific">candidate division WOR-3 bacterium</name>
    <dbReference type="NCBI Taxonomy" id="2052148"/>
    <lineage>
        <taxon>Bacteria</taxon>
        <taxon>Bacteria division WOR-3</taxon>
    </lineage>
</organism>
<protein>
    <recommendedName>
        <fullName evidence="3">DUF4440 domain-containing protein</fullName>
    </recommendedName>
</protein>
<accession>A0A7C4GHM9</accession>
<dbReference type="AlphaFoldDB" id="A0A7C4GHM9"/>
<feature type="signal peptide" evidence="1">
    <location>
        <begin position="1"/>
        <end position="21"/>
    </location>
</feature>
<comment type="caution">
    <text evidence="2">The sequence shown here is derived from an EMBL/GenBank/DDBJ whole genome shotgun (WGS) entry which is preliminary data.</text>
</comment>
<gene>
    <name evidence="2" type="ORF">ENS41_08950</name>
</gene>
<name>A0A7C4GHM9_UNCW3</name>